<dbReference type="PANTHER" id="PTHR45453">
    <property type="entry name" value="PHOSPHATE REGULON SENSOR PROTEIN PHOR"/>
    <property type="match status" value="1"/>
</dbReference>
<dbReference type="InterPro" id="IPR031967">
    <property type="entry name" value="PhoR_single_Cache-like_dom"/>
</dbReference>
<dbReference type="AlphaFoldDB" id="A0A315XYM8"/>
<dbReference type="CDD" id="cd00082">
    <property type="entry name" value="HisKA"/>
    <property type="match status" value="1"/>
</dbReference>
<keyword evidence="8 10" id="KW-0472">Membrane</keyword>
<dbReference type="Gene3D" id="3.30.450.20">
    <property type="entry name" value="PAS domain"/>
    <property type="match status" value="1"/>
</dbReference>
<dbReference type="PROSITE" id="PS50113">
    <property type="entry name" value="PAC"/>
    <property type="match status" value="1"/>
</dbReference>
<dbReference type="SUPFAM" id="SSF47384">
    <property type="entry name" value="Homodimeric domain of signal transducing histidine kinase"/>
    <property type="match status" value="1"/>
</dbReference>
<evidence type="ECO:0000259" key="13">
    <source>
        <dbReference type="PROSITE" id="PS50113"/>
    </source>
</evidence>
<evidence type="ECO:0000256" key="10">
    <source>
        <dbReference type="SAM" id="Phobius"/>
    </source>
</evidence>
<evidence type="ECO:0000256" key="5">
    <source>
        <dbReference type="ARBA" id="ARBA00022679"/>
    </source>
</evidence>
<accession>A0A315XYM8</accession>
<organism evidence="14 15">
    <name type="scientific">Ruminococcus flavefaciens</name>
    <dbReference type="NCBI Taxonomy" id="1265"/>
    <lineage>
        <taxon>Bacteria</taxon>
        <taxon>Bacillati</taxon>
        <taxon>Bacillota</taxon>
        <taxon>Clostridia</taxon>
        <taxon>Eubacteriales</taxon>
        <taxon>Oscillospiraceae</taxon>
        <taxon>Ruminococcus</taxon>
    </lineage>
</organism>
<comment type="caution">
    <text evidence="14">The sequence shown here is derived from an EMBL/GenBank/DDBJ whole genome shotgun (WGS) entry which is preliminary data.</text>
</comment>
<dbReference type="SMART" id="SM00091">
    <property type="entry name" value="PAS"/>
    <property type="match status" value="1"/>
</dbReference>
<dbReference type="GO" id="GO:0005886">
    <property type="term" value="C:plasma membrane"/>
    <property type="evidence" value="ECO:0007669"/>
    <property type="project" value="TreeGrafter"/>
</dbReference>
<dbReference type="CDD" id="cd00075">
    <property type="entry name" value="HATPase"/>
    <property type="match status" value="1"/>
</dbReference>
<evidence type="ECO:0000256" key="8">
    <source>
        <dbReference type="ARBA" id="ARBA00023136"/>
    </source>
</evidence>
<dbReference type="Gene3D" id="1.10.287.130">
    <property type="match status" value="1"/>
</dbReference>
<dbReference type="InterPro" id="IPR035965">
    <property type="entry name" value="PAS-like_dom_sf"/>
</dbReference>
<keyword evidence="6 14" id="KW-0418">Kinase</keyword>
<comment type="catalytic activity">
    <reaction evidence="1">
        <text>ATP + protein L-histidine = ADP + protein N-phospho-L-histidine.</text>
        <dbReference type="EC" id="2.7.13.3"/>
    </reaction>
</comment>
<dbReference type="Pfam" id="PF08448">
    <property type="entry name" value="PAS_4"/>
    <property type="match status" value="1"/>
</dbReference>
<dbReference type="FunFam" id="3.30.565.10:FF:000006">
    <property type="entry name" value="Sensor histidine kinase WalK"/>
    <property type="match status" value="1"/>
</dbReference>
<feature type="domain" description="Histidine kinase" evidence="11">
    <location>
        <begin position="338"/>
        <end position="551"/>
    </location>
</feature>
<dbReference type="SMART" id="SM00387">
    <property type="entry name" value="HATPase_c"/>
    <property type="match status" value="1"/>
</dbReference>
<evidence type="ECO:0000256" key="3">
    <source>
        <dbReference type="ARBA" id="ARBA00012438"/>
    </source>
</evidence>
<dbReference type="InterPro" id="IPR004358">
    <property type="entry name" value="Sig_transdc_His_kin-like_C"/>
</dbReference>
<dbReference type="GO" id="GO:0004721">
    <property type="term" value="F:phosphoprotein phosphatase activity"/>
    <property type="evidence" value="ECO:0007669"/>
    <property type="project" value="TreeGrafter"/>
</dbReference>
<dbReference type="Proteomes" id="UP000245720">
    <property type="component" value="Unassembled WGS sequence"/>
</dbReference>
<dbReference type="SUPFAM" id="SSF55874">
    <property type="entry name" value="ATPase domain of HSP90 chaperone/DNA topoisomerase II/histidine kinase"/>
    <property type="match status" value="1"/>
</dbReference>
<feature type="transmembrane region" description="Helical" evidence="10">
    <location>
        <begin position="142"/>
        <end position="169"/>
    </location>
</feature>
<dbReference type="Pfam" id="PF02518">
    <property type="entry name" value="HATPase_c"/>
    <property type="match status" value="1"/>
</dbReference>
<keyword evidence="5" id="KW-0808">Transferase</keyword>
<dbReference type="InterPro" id="IPR005467">
    <property type="entry name" value="His_kinase_dom"/>
</dbReference>
<feature type="coiled-coil region" evidence="9">
    <location>
        <begin position="200"/>
        <end position="227"/>
    </location>
</feature>
<dbReference type="GO" id="GO:0000155">
    <property type="term" value="F:phosphorelay sensor kinase activity"/>
    <property type="evidence" value="ECO:0007669"/>
    <property type="project" value="InterPro"/>
</dbReference>
<dbReference type="PANTHER" id="PTHR45453:SF1">
    <property type="entry name" value="PHOSPHATE REGULON SENSOR PROTEIN PHOR"/>
    <property type="match status" value="1"/>
</dbReference>
<dbReference type="NCBIfam" id="TIGR00229">
    <property type="entry name" value="sensory_box"/>
    <property type="match status" value="1"/>
</dbReference>
<dbReference type="InterPro" id="IPR003594">
    <property type="entry name" value="HATPase_dom"/>
</dbReference>
<dbReference type="Pfam" id="PF00512">
    <property type="entry name" value="HisKA"/>
    <property type="match status" value="1"/>
</dbReference>
<evidence type="ECO:0000256" key="4">
    <source>
        <dbReference type="ARBA" id="ARBA00022553"/>
    </source>
</evidence>
<evidence type="ECO:0000256" key="1">
    <source>
        <dbReference type="ARBA" id="ARBA00000085"/>
    </source>
</evidence>
<dbReference type="Gene3D" id="3.30.565.10">
    <property type="entry name" value="Histidine kinase-like ATPase, C-terminal domain"/>
    <property type="match status" value="1"/>
</dbReference>
<dbReference type="InterPro" id="IPR050351">
    <property type="entry name" value="BphY/WalK/GraS-like"/>
</dbReference>
<dbReference type="SMART" id="SM00388">
    <property type="entry name" value="HisKA"/>
    <property type="match status" value="1"/>
</dbReference>
<gene>
    <name evidence="14" type="ORF">IE37_01805</name>
</gene>
<comment type="subcellular location">
    <subcellularLocation>
        <location evidence="2">Membrane</location>
    </subcellularLocation>
</comment>
<evidence type="ECO:0000313" key="15">
    <source>
        <dbReference type="Proteomes" id="UP000245720"/>
    </source>
</evidence>
<dbReference type="GO" id="GO:0016036">
    <property type="term" value="P:cellular response to phosphate starvation"/>
    <property type="evidence" value="ECO:0007669"/>
    <property type="project" value="TreeGrafter"/>
</dbReference>
<evidence type="ECO:0000259" key="12">
    <source>
        <dbReference type="PROSITE" id="PS50112"/>
    </source>
</evidence>
<evidence type="ECO:0000259" key="11">
    <source>
        <dbReference type="PROSITE" id="PS50109"/>
    </source>
</evidence>
<dbReference type="PRINTS" id="PR00344">
    <property type="entry name" value="BCTRLSENSOR"/>
</dbReference>
<dbReference type="InterPro" id="IPR003661">
    <property type="entry name" value="HisK_dim/P_dom"/>
</dbReference>
<feature type="domain" description="PAC" evidence="13">
    <location>
        <begin position="280"/>
        <end position="334"/>
    </location>
</feature>
<dbReference type="SUPFAM" id="SSF55785">
    <property type="entry name" value="PYP-like sensor domain (PAS domain)"/>
    <property type="match status" value="1"/>
</dbReference>
<evidence type="ECO:0000256" key="2">
    <source>
        <dbReference type="ARBA" id="ARBA00004370"/>
    </source>
</evidence>
<dbReference type="FunFam" id="1.10.287.130:FF:000001">
    <property type="entry name" value="Two-component sensor histidine kinase"/>
    <property type="match status" value="1"/>
</dbReference>
<dbReference type="InterPro" id="IPR000014">
    <property type="entry name" value="PAS"/>
</dbReference>
<evidence type="ECO:0000256" key="7">
    <source>
        <dbReference type="ARBA" id="ARBA00023012"/>
    </source>
</evidence>
<feature type="domain" description="PAS" evidence="12">
    <location>
        <begin position="220"/>
        <end position="256"/>
    </location>
</feature>
<dbReference type="InterPro" id="IPR013656">
    <property type="entry name" value="PAS_4"/>
</dbReference>
<proteinExistence type="predicted"/>
<name>A0A315XYM8_RUMFL</name>
<keyword evidence="10" id="KW-0812">Transmembrane</keyword>
<dbReference type="PROSITE" id="PS50112">
    <property type="entry name" value="PAS"/>
    <property type="match status" value="1"/>
</dbReference>
<dbReference type="InterPro" id="IPR000700">
    <property type="entry name" value="PAS-assoc_C"/>
</dbReference>
<dbReference type="Pfam" id="PF16736">
    <property type="entry name" value="sCache_like"/>
    <property type="match status" value="1"/>
</dbReference>
<evidence type="ECO:0000256" key="9">
    <source>
        <dbReference type="SAM" id="Coils"/>
    </source>
</evidence>
<protein>
    <recommendedName>
        <fullName evidence="3">histidine kinase</fullName>
        <ecNumber evidence="3">2.7.13.3</ecNumber>
    </recommendedName>
</protein>
<sequence length="551" mass="61616">MVKKIFRSNILTAMIVLLTCLIIILGILQEVFTAQLEKQLKMEASFVAAAVEKEGIGYFEKLTKDNDRVSLISADGTVLADTQADINELENHADREEIKEAAESGTGHSVRYSATMTEKTVYYAQKLENGDIIRVSTEQYTLLTILLLMSQPIAILIIVTVVLSLVLALRVSKRIVDPINKLDLDNPQDNDTYEELTPLLRRISYQKKTIEQQLKETQQKQEEFRIITDNMSEGFIVINEQLKILTYNQSALKLLGAEVETPDNILKLSRSEVFREAIHKSLEGEHSQAEMASGDRCYSIISNPVYDADGNIIGAIIIIIDITEISKREQLRREFTSNVSHELKTPLTSISGFAEIMRSGGTDEATVIDFSNSIYDEAQRLITLVSDIIKISELDEGTISYEKEEVDLYTLSLEIAARLSAQAHEKKVHFAVNGEKAEIMGVRKILDEIIFNLCDNAIKYNKENGEVTVSVINNEKSVIVSVTDTGIGIPAQQQDRVFERFYRVDKARSKSIGGTGLGLSIVKHGAMYHKAQITLESKENIGTKITVCFPK</sequence>
<keyword evidence="4" id="KW-0597">Phosphoprotein</keyword>
<dbReference type="PROSITE" id="PS50109">
    <property type="entry name" value="HIS_KIN"/>
    <property type="match status" value="1"/>
</dbReference>
<keyword evidence="7" id="KW-0902">Two-component regulatory system</keyword>
<keyword evidence="10" id="KW-1133">Transmembrane helix</keyword>
<dbReference type="InterPro" id="IPR036097">
    <property type="entry name" value="HisK_dim/P_sf"/>
</dbReference>
<dbReference type="InterPro" id="IPR036890">
    <property type="entry name" value="HATPase_C_sf"/>
</dbReference>
<evidence type="ECO:0000256" key="6">
    <source>
        <dbReference type="ARBA" id="ARBA00022777"/>
    </source>
</evidence>
<dbReference type="OrthoDB" id="9813151at2"/>
<keyword evidence="9" id="KW-0175">Coiled coil</keyword>
<reference evidence="14 15" key="1">
    <citation type="submission" date="2018-05" db="EMBL/GenBank/DDBJ databases">
        <title>The Hungate 1000. A catalogue of reference genomes from the rumen microbiome.</title>
        <authorList>
            <person name="Kelly W."/>
        </authorList>
    </citation>
    <scope>NUCLEOTIDE SEQUENCE [LARGE SCALE GENOMIC DNA]</scope>
    <source>
        <strain evidence="14 15">SAb67</strain>
    </source>
</reference>
<dbReference type="EC" id="2.7.13.3" evidence="3"/>
<evidence type="ECO:0000313" key="14">
    <source>
        <dbReference type="EMBL" id="PWJ12720.1"/>
    </source>
</evidence>
<dbReference type="EMBL" id="QGDI01000006">
    <property type="protein sequence ID" value="PWJ12720.1"/>
    <property type="molecule type" value="Genomic_DNA"/>
</dbReference>